<dbReference type="OrthoDB" id="6646710at2759"/>
<gene>
    <name evidence="1" type="ORF">GE061_004313</name>
</gene>
<organism evidence="1 2">
    <name type="scientific">Apolygus lucorum</name>
    <name type="common">Small green plant bug</name>
    <name type="synonym">Lygocoris lucorum</name>
    <dbReference type="NCBI Taxonomy" id="248454"/>
    <lineage>
        <taxon>Eukaryota</taxon>
        <taxon>Metazoa</taxon>
        <taxon>Ecdysozoa</taxon>
        <taxon>Arthropoda</taxon>
        <taxon>Hexapoda</taxon>
        <taxon>Insecta</taxon>
        <taxon>Pterygota</taxon>
        <taxon>Neoptera</taxon>
        <taxon>Paraneoptera</taxon>
        <taxon>Hemiptera</taxon>
        <taxon>Heteroptera</taxon>
        <taxon>Panheteroptera</taxon>
        <taxon>Cimicomorpha</taxon>
        <taxon>Miridae</taxon>
        <taxon>Mirini</taxon>
        <taxon>Apolygus</taxon>
    </lineage>
</organism>
<evidence type="ECO:0000313" key="1">
    <source>
        <dbReference type="EMBL" id="KAF6201917.1"/>
    </source>
</evidence>
<reference evidence="1" key="1">
    <citation type="journal article" date="2021" name="Mol. Ecol. Resour.">
        <title>Apolygus lucorum genome provides insights into omnivorousness and mesophyll feeding.</title>
        <authorList>
            <person name="Liu Y."/>
            <person name="Liu H."/>
            <person name="Wang H."/>
            <person name="Huang T."/>
            <person name="Liu B."/>
            <person name="Yang B."/>
            <person name="Yin L."/>
            <person name="Li B."/>
            <person name="Zhang Y."/>
            <person name="Zhang S."/>
            <person name="Jiang F."/>
            <person name="Zhang X."/>
            <person name="Ren Y."/>
            <person name="Wang B."/>
            <person name="Wang S."/>
            <person name="Lu Y."/>
            <person name="Wu K."/>
            <person name="Fan W."/>
            <person name="Wang G."/>
        </authorList>
    </citation>
    <scope>NUCLEOTIDE SEQUENCE</scope>
    <source>
        <strain evidence="1">12Hb</strain>
    </source>
</reference>
<protein>
    <submittedName>
        <fullName evidence="1">Uncharacterized protein</fullName>
    </submittedName>
</protein>
<dbReference type="EMBL" id="WIXP02000012">
    <property type="protein sequence ID" value="KAF6201917.1"/>
    <property type="molecule type" value="Genomic_DNA"/>
</dbReference>
<comment type="caution">
    <text evidence="1">The sequence shown here is derived from an EMBL/GenBank/DDBJ whole genome shotgun (WGS) entry which is preliminary data.</text>
</comment>
<name>A0A6A4IP49_APOLU</name>
<proteinExistence type="predicted"/>
<evidence type="ECO:0000313" key="2">
    <source>
        <dbReference type="Proteomes" id="UP000466442"/>
    </source>
</evidence>
<keyword evidence="2" id="KW-1185">Reference proteome</keyword>
<accession>A0A6A4IP49</accession>
<sequence>MPRCYMVKKACNKYQGQKEDQNPEEVQEQEPSATGPGFYRPISETVGLYVADGVLPMARRHMSIKPYSHIIFG</sequence>
<dbReference type="Proteomes" id="UP000466442">
    <property type="component" value="Linkage Group LG12"/>
</dbReference>
<dbReference type="AlphaFoldDB" id="A0A6A4IP49"/>